<name>A0A9W8I002_9FUNG</name>
<dbReference type="SUPFAM" id="SSF51735">
    <property type="entry name" value="NAD(P)-binding Rossmann-fold domains"/>
    <property type="match status" value="1"/>
</dbReference>
<comment type="caution">
    <text evidence="6">The sequence shown here is derived from an EMBL/GenBank/DDBJ whole genome shotgun (WGS) entry which is preliminary data.</text>
</comment>
<evidence type="ECO:0000256" key="3">
    <source>
        <dbReference type="ARBA" id="ARBA00022857"/>
    </source>
</evidence>
<dbReference type="CDD" id="cd05367">
    <property type="entry name" value="SPR-like_SDR_c"/>
    <property type="match status" value="1"/>
</dbReference>
<proteinExistence type="inferred from homology"/>
<reference evidence="6" key="1">
    <citation type="submission" date="2022-07" db="EMBL/GenBank/DDBJ databases">
        <title>Phylogenomic reconstructions and comparative analyses of Kickxellomycotina fungi.</title>
        <authorList>
            <person name="Reynolds N.K."/>
            <person name="Stajich J.E."/>
            <person name="Barry K."/>
            <person name="Grigoriev I.V."/>
            <person name="Crous P."/>
            <person name="Smith M.E."/>
        </authorList>
    </citation>
    <scope>NUCLEOTIDE SEQUENCE</scope>
    <source>
        <strain evidence="6">NRRL 1565</strain>
    </source>
</reference>
<accession>A0A9W8I002</accession>
<dbReference type="PANTHER" id="PTHR44085:SF2">
    <property type="entry name" value="SEPIAPTERIN REDUCTASE"/>
    <property type="match status" value="1"/>
</dbReference>
<dbReference type="InterPro" id="IPR036291">
    <property type="entry name" value="NAD(P)-bd_dom_sf"/>
</dbReference>
<comment type="similarity">
    <text evidence="5">Belongs to the short-chain dehydrogenases/reductases (SDR) family.</text>
</comment>
<keyword evidence="7" id="KW-1185">Reference proteome</keyword>
<evidence type="ECO:0000256" key="2">
    <source>
        <dbReference type="ARBA" id="ARBA00022490"/>
    </source>
</evidence>
<dbReference type="PANTHER" id="PTHR44085">
    <property type="entry name" value="SEPIAPTERIN REDUCTASE"/>
    <property type="match status" value="1"/>
</dbReference>
<gene>
    <name evidence="6" type="ORF">H4R20_001213</name>
</gene>
<evidence type="ECO:0000313" key="6">
    <source>
        <dbReference type="EMBL" id="KAJ2807624.1"/>
    </source>
</evidence>
<dbReference type="AlphaFoldDB" id="A0A9W8I002"/>
<dbReference type="PRINTS" id="PR00081">
    <property type="entry name" value="GDHRDH"/>
</dbReference>
<dbReference type="PROSITE" id="PS00061">
    <property type="entry name" value="ADH_SHORT"/>
    <property type="match status" value="1"/>
</dbReference>
<dbReference type="InterPro" id="IPR002347">
    <property type="entry name" value="SDR_fam"/>
</dbReference>
<evidence type="ECO:0008006" key="8">
    <source>
        <dbReference type="Google" id="ProtNLM"/>
    </source>
</evidence>
<dbReference type="InterPro" id="IPR020904">
    <property type="entry name" value="Sc_DH/Rdtase_CS"/>
</dbReference>
<protein>
    <recommendedName>
        <fullName evidence="8">NAD(P)-binding protein</fullName>
    </recommendedName>
</protein>
<dbReference type="InterPro" id="IPR051721">
    <property type="entry name" value="Biopterin_syn/organic_redct"/>
</dbReference>
<keyword evidence="3" id="KW-0521">NADP</keyword>
<dbReference type="PRINTS" id="PR00080">
    <property type="entry name" value="SDRFAMILY"/>
</dbReference>
<dbReference type="Pfam" id="PF00106">
    <property type="entry name" value="adh_short"/>
    <property type="match status" value="1"/>
</dbReference>
<dbReference type="EMBL" id="JANBUO010000095">
    <property type="protein sequence ID" value="KAJ2807624.1"/>
    <property type="molecule type" value="Genomic_DNA"/>
</dbReference>
<evidence type="ECO:0000256" key="4">
    <source>
        <dbReference type="ARBA" id="ARBA00023002"/>
    </source>
</evidence>
<dbReference type="GO" id="GO:0006729">
    <property type="term" value="P:tetrahydrobiopterin biosynthetic process"/>
    <property type="evidence" value="ECO:0007669"/>
    <property type="project" value="TreeGrafter"/>
</dbReference>
<evidence type="ECO:0000256" key="5">
    <source>
        <dbReference type="RuleBase" id="RU000363"/>
    </source>
</evidence>
<dbReference type="GO" id="GO:0004757">
    <property type="term" value="F:sepiapterin reductase (NADP+) activity"/>
    <property type="evidence" value="ECO:0007669"/>
    <property type="project" value="TreeGrafter"/>
</dbReference>
<dbReference type="Gene3D" id="3.40.50.720">
    <property type="entry name" value="NAD(P)-binding Rossmann-like Domain"/>
    <property type="match status" value="1"/>
</dbReference>
<evidence type="ECO:0000313" key="7">
    <source>
        <dbReference type="Proteomes" id="UP001140094"/>
    </source>
</evidence>
<evidence type="ECO:0000256" key="1">
    <source>
        <dbReference type="ARBA" id="ARBA00004496"/>
    </source>
</evidence>
<keyword evidence="4" id="KW-0560">Oxidoreductase</keyword>
<dbReference type="GO" id="GO:0005737">
    <property type="term" value="C:cytoplasm"/>
    <property type="evidence" value="ECO:0007669"/>
    <property type="project" value="UniProtKB-SubCell"/>
</dbReference>
<sequence length="276" mass="29055">MSTWETRPKEAAAPSSGRGPVAIVTGASRGLGREISMALLRSQVSVIGVGRSADCLNELMTTVASQSKDNGGAQFIPCVADVTTAQGVSAIEQSLKNSGLGLVALVNNAGTLGPVAPIASASAGGWREHFDVNLFAVVELTSRVLPELRASKPGRVINISSGASIHPYHGWGAYCASKAAVNMLTQSMAHEEPDVVAIAVRPGVVDTEMQDFIRNKCAKGMHADEYNKFVKLHESGKLVHPSKPANVIAKLALDAPVEVSGSFYSWDSDELAKYRS</sequence>
<comment type="subcellular location">
    <subcellularLocation>
        <location evidence="1">Cytoplasm</location>
    </subcellularLocation>
</comment>
<dbReference type="Proteomes" id="UP001140094">
    <property type="component" value="Unassembled WGS sequence"/>
</dbReference>
<organism evidence="6 7">
    <name type="scientific">Coemansia guatemalensis</name>
    <dbReference type="NCBI Taxonomy" id="2761395"/>
    <lineage>
        <taxon>Eukaryota</taxon>
        <taxon>Fungi</taxon>
        <taxon>Fungi incertae sedis</taxon>
        <taxon>Zoopagomycota</taxon>
        <taxon>Kickxellomycotina</taxon>
        <taxon>Kickxellomycetes</taxon>
        <taxon>Kickxellales</taxon>
        <taxon>Kickxellaceae</taxon>
        <taxon>Coemansia</taxon>
    </lineage>
</organism>
<keyword evidence="2" id="KW-0963">Cytoplasm</keyword>
<dbReference type="OrthoDB" id="153074at2759"/>